<evidence type="ECO:0000313" key="8">
    <source>
        <dbReference type="Proteomes" id="UP000598775"/>
    </source>
</evidence>
<evidence type="ECO:0000256" key="2">
    <source>
        <dbReference type="ARBA" id="ARBA00022643"/>
    </source>
</evidence>
<keyword evidence="4" id="KW-0503">Monooxygenase</keyword>
<dbReference type="Pfam" id="PF00296">
    <property type="entry name" value="Bac_luciferase"/>
    <property type="match status" value="1"/>
</dbReference>
<evidence type="ECO:0000256" key="5">
    <source>
        <dbReference type="SAM" id="MobiDB-lite"/>
    </source>
</evidence>
<dbReference type="InterPro" id="IPR051260">
    <property type="entry name" value="Diverse_substr_monoxygenases"/>
</dbReference>
<evidence type="ECO:0000259" key="6">
    <source>
        <dbReference type="Pfam" id="PF00296"/>
    </source>
</evidence>
<dbReference type="GO" id="GO:0016705">
    <property type="term" value="F:oxidoreductase activity, acting on paired donors, with incorporation or reduction of molecular oxygen"/>
    <property type="evidence" value="ECO:0007669"/>
    <property type="project" value="InterPro"/>
</dbReference>
<organism evidence="7 8">
    <name type="scientific">Subtercola lobariae</name>
    <dbReference type="NCBI Taxonomy" id="1588641"/>
    <lineage>
        <taxon>Bacteria</taxon>
        <taxon>Bacillati</taxon>
        <taxon>Actinomycetota</taxon>
        <taxon>Actinomycetes</taxon>
        <taxon>Micrococcales</taxon>
        <taxon>Microbacteriaceae</taxon>
        <taxon>Subtercola</taxon>
    </lineage>
</organism>
<dbReference type="GO" id="GO:0004497">
    <property type="term" value="F:monooxygenase activity"/>
    <property type="evidence" value="ECO:0007669"/>
    <property type="project" value="UniProtKB-KW"/>
</dbReference>
<feature type="domain" description="Luciferase-like" evidence="6">
    <location>
        <begin position="29"/>
        <end position="256"/>
    </location>
</feature>
<evidence type="ECO:0000256" key="4">
    <source>
        <dbReference type="ARBA" id="ARBA00023033"/>
    </source>
</evidence>
<keyword evidence="3" id="KW-0560">Oxidoreductase</keyword>
<dbReference type="PANTHER" id="PTHR30011">
    <property type="entry name" value="ALKANESULFONATE MONOOXYGENASE-RELATED"/>
    <property type="match status" value="1"/>
</dbReference>
<dbReference type="PANTHER" id="PTHR30011:SF16">
    <property type="entry name" value="C2H2 FINGER DOMAIN TRANSCRIPTION FACTOR (EUROFUNG)-RELATED"/>
    <property type="match status" value="1"/>
</dbReference>
<keyword evidence="1" id="KW-0285">Flavoprotein</keyword>
<reference evidence="7 8" key="1">
    <citation type="journal article" date="2014" name="Int. J. Syst. Evol. Microbiol.">
        <title>Complete genome sequence of Corynebacterium casei LMG S-19264T (=DSM 44701T), isolated from a smear-ripened cheese.</title>
        <authorList>
            <consortium name="US DOE Joint Genome Institute (JGI-PGF)"/>
            <person name="Walter F."/>
            <person name="Albersmeier A."/>
            <person name="Kalinowski J."/>
            <person name="Ruckert C."/>
        </authorList>
    </citation>
    <scope>NUCLEOTIDE SEQUENCE [LARGE SCALE GENOMIC DNA]</scope>
    <source>
        <strain evidence="7 8">CGMCC 1.12976</strain>
    </source>
</reference>
<dbReference type="SUPFAM" id="SSF51679">
    <property type="entry name" value="Bacterial luciferase-like"/>
    <property type="match status" value="1"/>
</dbReference>
<gene>
    <name evidence="7" type="ORF">GCM10011399_14530</name>
</gene>
<accession>A0A917EYA7</accession>
<dbReference type="Gene3D" id="3.20.20.30">
    <property type="entry name" value="Luciferase-like domain"/>
    <property type="match status" value="1"/>
</dbReference>
<dbReference type="RefSeq" id="WP_188675863.1">
    <property type="nucleotide sequence ID" value="NZ_BMGP01000002.1"/>
</dbReference>
<keyword evidence="8" id="KW-1185">Reference proteome</keyword>
<dbReference type="InterPro" id="IPR011251">
    <property type="entry name" value="Luciferase-like_dom"/>
</dbReference>
<dbReference type="Proteomes" id="UP000598775">
    <property type="component" value="Unassembled WGS sequence"/>
</dbReference>
<keyword evidence="2" id="KW-0288">FMN</keyword>
<dbReference type="EMBL" id="BMGP01000002">
    <property type="protein sequence ID" value="GGF21901.1"/>
    <property type="molecule type" value="Genomic_DNA"/>
</dbReference>
<evidence type="ECO:0000256" key="3">
    <source>
        <dbReference type="ARBA" id="ARBA00023002"/>
    </source>
</evidence>
<evidence type="ECO:0000256" key="1">
    <source>
        <dbReference type="ARBA" id="ARBA00022630"/>
    </source>
</evidence>
<feature type="compositionally biased region" description="Basic residues" evidence="5">
    <location>
        <begin position="285"/>
        <end position="305"/>
    </location>
</feature>
<name>A0A917EYA7_9MICO</name>
<feature type="region of interest" description="Disordered" evidence="5">
    <location>
        <begin position="246"/>
        <end position="305"/>
    </location>
</feature>
<comment type="caution">
    <text evidence="7">The sequence shown here is derived from an EMBL/GenBank/DDBJ whole genome shotgun (WGS) entry which is preliminary data.</text>
</comment>
<dbReference type="InterPro" id="IPR036661">
    <property type="entry name" value="Luciferase-like_sf"/>
</dbReference>
<proteinExistence type="predicted"/>
<sequence>MPETKSSLKLLAHTILLGYETAEYRHPWERDAQSGSFERIVTRAQAVEAAGFDGVFFGDAPALIRETLAATGAFPYEPFTLLSALAARTSRLGLSGTIATQCNDPYNVARRFASLDQVSGGRSGWNAVTGFIGEQNFGFADIISAAERYRRAEEFVDVVLQLWNSWKPGYLEPDSATGLYYNVDKIRDIGHHGQYFDVQQALNIPPSAQGHPVVVQAGGSENGLELAGRYGELIYAAAPTLEHGRRQVASAEHRRHQQVGPPSQPSALVPRIRRAPRGDPALVSHRGRHGYWSHEHRRQLRRGGR</sequence>
<dbReference type="AlphaFoldDB" id="A0A917EYA7"/>
<evidence type="ECO:0000313" key="7">
    <source>
        <dbReference type="EMBL" id="GGF21901.1"/>
    </source>
</evidence>
<protein>
    <recommendedName>
        <fullName evidence="6">Luciferase-like domain-containing protein</fullName>
    </recommendedName>
</protein>